<dbReference type="GO" id="GO:0016485">
    <property type="term" value="P:protein processing"/>
    <property type="evidence" value="ECO:0007669"/>
    <property type="project" value="TreeGrafter"/>
</dbReference>
<feature type="compositionally biased region" description="Low complexity" evidence="1">
    <location>
        <begin position="170"/>
        <end position="179"/>
    </location>
</feature>
<feature type="region of interest" description="Disordered" evidence="1">
    <location>
        <begin position="170"/>
        <end position="199"/>
    </location>
</feature>
<dbReference type="Gene3D" id="1.10.1380.10">
    <property type="entry name" value="Neutral endopeptidase , domain2"/>
    <property type="match status" value="1"/>
</dbReference>
<name>A0A9J6GKD6_HAELO</name>
<evidence type="ECO:0000313" key="2">
    <source>
        <dbReference type="EMBL" id="KAH9375666.1"/>
    </source>
</evidence>
<evidence type="ECO:0000256" key="1">
    <source>
        <dbReference type="SAM" id="MobiDB-lite"/>
    </source>
</evidence>
<dbReference type="GO" id="GO:0004222">
    <property type="term" value="F:metalloendopeptidase activity"/>
    <property type="evidence" value="ECO:0007669"/>
    <property type="project" value="InterPro"/>
</dbReference>
<protein>
    <submittedName>
        <fullName evidence="2">Uncharacterized protein</fullName>
    </submittedName>
</protein>
<accession>A0A9J6GKD6</accession>
<keyword evidence="3" id="KW-1185">Reference proteome</keyword>
<dbReference type="Gene3D" id="3.40.390.10">
    <property type="entry name" value="Collagenase (Catalytic Domain)"/>
    <property type="match status" value="2"/>
</dbReference>
<evidence type="ECO:0000313" key="3">
    <source>
        <dbReference type="Proteomes" id="UP000821853"/>
    </source>
</evidence>
<dbReference type="OMA" id="EASGECN"/>
<proteinExistence type="predicted"/>
<dbReference type="AlphaFoldDB" id="A0A9J6GKD6"/>
<dbReference type="InterPro" id="IPR042089">
    <property type="entry name" value="Peptidase_M13_dom_2"/>
</dbReference>
<comment type="caution">
    <text evidence="2">The sequence shown here is derived from an EMBL/GenBank/DDBJ whole genome shotgun (WGS) entry which is preliminary data.</text>
</comment>
<reference evidence="2 3" key="1">
    <citation type="journal article" date="2020" name="Cell">
        <title>Large-Scale Comparative Analyses of Tick Genomes Elucidate Their Genetic Diversity and Vector Capacities.</title>
        <authorList>
            <consortium name="Tick Genome and Microbiome Consortium (TIGMIC)"/>
            <person name="Jia N."/>
            <person name="Wang J."/>
            <person name="Shi W."/>
            <person name="Du L."/>
            <person name="Sun Y."/>
            <person name="Zhan W."/>
            <person name="Jiang J.F."/>
            <person name="Wang Q."/>
            <person name="Zhang B."/>
            <person name="Ji P."/>
            <person name="Bell-Sakyi L."/>
            <person name="Cui X.M."/>
            <person name="Yuan T.T."/>
            <person name="Jiang B.G."/>
            <person name="Yang W.F."/>
            <person name="Lam T.T."/>
            <person name="Chang Q.C."/>
            <person name="Ding S.J."/>
            <person name="Wang X.J."/>
            <person name="Zhu J.G."/>
            <person name="Ruan X.D."/>
            <person name="Zhao L."/>
            <person name="Wei J.T."/>
            <person name="Ye R.Z."/>
            <person name="Que T.C."/>
            <person name="Du C.H."/>
            <person name="Zhou Y.H."/>
            <person name="Cheng J.X."/>
            <person name="Dai P.F."/>
            <person name="Guo W.B."/>
            <person name="Han X.H."/>
            <person name="Huang E.J."/>
            <person name="Li L.F."/>
            <person name="Wei W."/>
            <person name="Gao Y.C."/>
            <person name="Liu J.Z."/>
            <person name="Shao H.Z."/>
            <person name="Wang X."/>
            <person name="Wang C.C."/>
            <person name="Yang T.C."/>
            <person name="Huo Q.B."/>
            <person name="Li W."/>
            <person name="Chen H.Y."/>
            <person name="Chen S.E."/>
            <person name="Zhou L.G."/>
            <person name="Ni X.B."/>
            <person name="Tian J.H."/>
            <person name="Sheng Y."/>
            <person name="Liu T."/>
            <person name="Pan Y.S."/>
            <person name="Xia L.Y."/>
            <person name="Li J."/>
            <person name="Zhao F."/>
            <person name="Cao W.C."/>
        </authorList>
    </citation>
    <scope>NUCLEOTIDE SEQUENCE [LARGE SCALE GENOMIC DNA]</scope>
    <source>
        <strain evidence="2">HaeL-2018</strain>
    </source>
</reference>
<dbReference type="PROSITE" id="PS51885">
    <property type="entry name" value="NEPRILYSIN"/>
    <property type="match status" value="1"/>
</dbReference>
<dbReference type="InterPro" id="IPR000718">
    <property type="entry name" value="Peptidase_M13"/>
</dbReference>
<dbReference type="GO" id="GO:0005886">
    <property type="term" value="C:plasma membrane"/>
    <property type="evidence" value="ECO:0007669"/>
    <property type="project" value="TreeGrafter"/>
</dbReference>
<dbReference type="VEuPathDB" id="VectorBase:HLOH_044530"/>
<dbReference type="SUPFAM" id="SSF55486">
    <property type="entry name" value="Metalloproteases ('zincins'), catalytic domain"/>
    <property type="match status" value="1"/>
</dbReference>
<dbReference type="Proteomes" id="UP000821853">
    <property type="component" value="Chromosome 5"/>
</dbReference>
<organism evidence="2 3">
    <name type="scientific">Haemaphysalis longicornis</name>
    <name type="common">Bush tick</name>
    <dbReference type="NCBI Taxonomy" id="44386"/>
    <lineage>
        <taxon>Eukaryota</taxon>
        <taxon>Metazoa</taxon>
        <taxon>Ecdysozoa</taxon>
        <taxon>Arthropoda</taxon>
        <taxon>Chelicerata</taxon>
        <taxon>Arachnida</taxon>
        <taxon>Acari</taxon>
        <taxon>Parasitiformes</taxon>
        <taxon>Ixodida</taxon>
        <taxon>Ixodoidea</taxon>
        <taxon>Ixodidae</taxon>
        <taxon>Haemaphysalinae</taxon>
        <taxon>Haemaphysalis</taxon>
    </lineage>
</organism>
<gene>
    <name evidence="2" type="ORF">HPB48_022692</name>
</gene>
<dbReference type="EMBL" id="JABSTR010000007">
    <property type="protein sequence ID" value="KAH9375666.1"/>
    <property type="molecule type" value="Genomic_DNA"/>
</dbReference>
<sequence length="497" mass="54626">MAASVWETEDFILRLFAKTRADDRVLVAFNFSRPGVLGRPEWKSHLGGFWNRAAVKGESNAKFLTRVFAGATSSATNKYVFWEVVRQLGPFADFRFQMPEETAASSGERCFRAVFSVAGLAPLAVVLAQEVSPETVLSATSFLTRLVRNVGVTHPTLRVLDPKPFVQATSLSTTPPASSDGASTAPEGPDYLPDTSKTGDKDGAFFTSYLRALRALRQRELDSLDAVKPFVTTEDLLGDRVVVEGNVITVPTLLLVQPWFSPDAPRSYNYAGLGYAVVTELVRADIENQTRRSLTLPKAAPQAASMAAGCNGTVDPAGLALEALLRMLRSDGHERNRLRLPGSFEALNEEQLFFLAFCAASCQRRGEASGECNEVLRSTLHFGRTFRCLSGRYMNPQELSRCDMTPQPAMQSLLTGRGIVRDVSKDRLLAVAQGHQARLTVPALFSCFQLFRITIILSCDLFSEMKDMVLLNAWVMHTIMTSRAFLGCFSFGYANSE</sequence>
<dbReference type="InterPro" id="IPR024079">
    <property type="entry name" value="MetalloPept_cat_dom_sf"/>
</dbReference>
<dbReference type="PANTHER" id="PTHR11733">
    <property type="entry name" value="ZINC METALLOPROTEASE FAMILY M13 NEPRILYSIN-RELATED"/>
    <property type="match status" value="1"/>
</dbReference>
<dbReference type="PANTHER" id="PTHR11733:SF241">
    <property type="entry name" value="GH26575P-RELATED"/>
    <property type="match status" value="1"/>
</dbReference>